<accession>A0A9D7K345</accession>
<evidence type="ECO:0000256" key="1">
    <source>
        <dbReference type="ARBA" id="ARBA00023015"/>
    </source>
</evidence>
<dbReference type="Proteomes" id="UP000886689">
    <property type="component" value="Unassembled WGS sequence"/>
</dbReference>
<dbReference type="PROSITE" id="PS50943">
    <property type="entry name" value="HTH_CROC1"/>
    <property type="match status" value="1"/>
</dbReference>
<dbReference type="Gene3D" id="1.10.260.40">
    <property type="entry name" value="lambda repressor-like DNA-binding domains"/>
    <property type="match status" value="1"/>
</dbReference>
<dbReference type="InterPro" id="IPR010982">
    <property type="entry name" value="Lambda_DNA-bd_dom_sf"/>
</dbReference>
<reference evidence="5" key="1">
    <citation type="submission" date="2020-10" db="EMBL/GenBank/DDBJ databases">
        <title>Connecting structure to function with the recovery of over 1000 high-quality activated sludge metagenome-assembled genomes encoding full-length rRNA genes using long-read sequencing.</title>
        <authorList>
            <person name="Singleton C.M."/>
            <person name="Petriglieri F."/>
            <person name="Kristensen J.M."/>
            <person name="Kirkegaard R.H."/>
            <person name="Michaelsen T.Y."/>
            <person name="Andersen M.H."/>
            <person name="Karst S.M."/>
            <person name="Dueholm M.S."/>
            <person name="Nielsen P.H."/>
            <person name="Albertsen M."/>
        </authorList>
    </citation>
    <scope>NUCLEOTIDE SEQUENCE</scope>
    <source>
        <strain evidence="5">Hirt_18-Q3-R61-65_BATAC.395</strain>
    </source>
</reference>
<dbReference type="CDD" id="cd00093">
    <property type="entry name" value="HTH_XRE"/>
    <property type="match status" value="1"/>
</dbReference>
<sequence>MNDLESLDIEKVAKAIEADAGEPLAELRQALAEAKAGQGRVTAPEQILVRSARRATGLTQAEFAERINTPVATLRDWEQGRFTPPGSALCLMRIIMQHPELARELAAA</sequence>
<dbReference type="EMBL" id="JADJUC010000029">
    <property type="protein sequence ID" value="MBK8525333.1"/>
    <property type="molecule type" value="Genomic_DNA"/>
</dbReference>
<evidence type="ECO:0000256" key="3">
    <source>
        <dbReference type="ARBA" id="ARBA00023163"/>
    </source>
</evidence>
<feature type="domain" description="HTH cro/C1-type" evidence="4">
    <location>
        <begin position="49"/>
        <end position="84"/>
    </location>
</feature>
<protein>
    <submittedName>
        <fullName evidence="5">Helix-turn-helix domain-containing protein</fullName>
    </submittedName>
</protein>
<keyword evidence="1" id="KW-0805">Transcription regulation</keyword>
<keyword evidence="3" id="KW-0804">Transcription</keyword>
<dbReference type="PANTHER" id="PTHR36511:SF4">
    <property type="entry name" value="ANTITOXIN MQSA"/>
    <property type="match status" value="1"/>
</dbReference>
<dbReference type="PANTHER" id="PTHR36511">
    <property type="entry name" value="MERR FAMILY BACTERIAL REGULATORY PROTEIN"/>
    <property type="match status" value="1"/>
</dbReference>
<dbReference type="InterPro" id="IPR052359">
    <property type="entry name" value="HTH-type_reg/antitoxin"/>
</dbReference>
<evidence type="ECO:0000259" key="4">
    <source>
        <dbReference type="PROSITE" id="PS50943"/>
    </source>
</evidence>
<keyword evidence="2" id="KW-0238">DNA-binding</keyword>
<organism evidence="5 6">
    <name type="scientific">Candidatus Proximibacter danicus</name>
    <dbReference type="NCBI Taxonomy" id="2954365"/>
    <lineage>
        <taxon>Bacteria</taxon>
        <taxon>Pseudomonadati</taxon>
        <taxon>Pseudomonadota</taxon>
        <taxon>Betaproteobacteria</taxon>
        <taxon>Candidatus Proximibacter</taxon>
    </lineage>
</organism>
<evidence type="ECO:0000313" key="5">
    <source>
        <dbReference type="EMBL" id="MBK8525333.1"/>
    </source>
</evidence>
<dbReference type="SMART" id="SM00530">
    <property type="entry name" value="HTH_XRE"/>
    <property type="match status" value="1"/>
</dbReference>
<evidence type="ECO:0000256" key="2">
    <source>
        <dbReference type="ARBA" id="ARBA00023125"/>
    </source>
</evidence>
<evidence type="ECO:0000313" key="6">
    <source>
        <dbReference type="Proteomes" id="UP000886689"/>
    </source>
</evidence>
<gene>
    <name evidence="5" type="ORF">IPL58_15615</name>
</gene>
<dbReference type="GO" id="GO:0003677">
    <property type="term" value="F:DNA binding"/>
    <property type="evidence" value="ECO:0007669"/>
    <property type="project" value="UniProtKB-KW"/>
</dbReference>
<dbReference type="Pfam" id="PF01381">
    <property type="entry name" value="HTH_3"/>
    <property type="match status" value="1"/>
</dbReference>
<proteinExistence type="predicted"/>
<dbReference type="SUPFAM" id="SSF47413">
    <property type="entry name" value="lambda repressor-like DNA-binding domains"/>
    <property type="match status" value="1"/>
</dbReference>
<dbReference type="InterPro" id="IPR001387">
    <property type="entry name" value="Cro/C1-type_HTH"/>
</dbReference>
<dbReference type="AlphaFoldDB" id="A0A9D7K345"/>
<comment type="caution">
    <text evidence="5">The sequence shown here is derived from an EMBL/GenBank/DDBJ whole genome shotgun (WGS) entry which is preliminary data.</text>
</comment>
<name>A0A9D7K345_9PROT</name>